<keyword evidence="1" id="KW-0472">Membrane</keyword>
<feature type="transmembrane region" description="Helical" evidence="1">
    <location>
        <begin position="20"/>
        <end position="41"/>
    </location>
</feature>
<feature type="non-terminal residue" evidence="2">
    <location>
        <position position="50"/>
    </location>
</feature>
<keyword evidence="3" id="KW-1185">Reference proteome</keyword>
<evidence type="ECO:0000313" key="2">
    <source>
        <dbReference type="EMBL" id="KFM82872.1"/>
    </source>
</evidence>
<name>A0A087UZT3_STEMI</name>
<dbReference type="AlphaFoldDB" id="A0A087UZT3"/>
<dbReference type="Proteomes" id="UP000054359">
    <property type="component" value="Unassembled WGS sequence"/>
</dbReference>
<keyword evidence="1" id="KW-1133">Transmembrane helix</keyword>
<evidence type="ECO:0000313" key="3">
    <source>
        <dbReference type="Proteomes" id="UP000054359"/>
    </source>
</evidence>
<protein>
    <submittedName>
        <fullName evidence="2">Uncharacterized protein</fullName>
    </submittedName>
</protein>
<organism evidence="2 3">
    <name type="scientific">Stegodyphus mimosarum</name>
    <name type="common">African social velvet spider</name>
    <dbReference type="NCBI Taxonomy" id="407821"/>
    <lineage>
        <taxon>Eukaryota</taxon>
        <taxon>Metazoa</taxon>
        <taxon>Ecdysozoa</taxon>
        <taxon>Arthropoda</taxon>
        <taxon>Chelicerata</taxon>
        <taxon>Arachnida</taxon>
        <taxon>Araneae</taxon>
        <taxon>Araneomorphae</taxon>
        <taxon>Entelegynae</taxon>
        <taxon>Eresoidea</taxon>
        <taxon>Eresidae</taxon>
        <taxon>Stegodyphus</taxon>
    </lineage>
</organism>
<dbReference type="EMBL" id="KK122513">
    <property type="protein sequence ID" value="KFM82872.1"/>
    <property type="molecule type" value="Genomic_DNA"/>
</dbReference>
<accession>A0A087UZT3</accession>
<reference evidence="2 3" key="1">
    <citation type="submission" date="2013-11" db="EMBL/GenBank/DDBJ databases">
        <title>Genome sequencing of Stegodyphus mimosarum.</title>
        <authorList>
            <person name="Bechsgaard J."/>
        </authorList>
    </citation>
    <scope>NUCLEOTIDE SEQUENCE [LARGE SCALE GENOMIC DNA]</scope>
</reference>
<gene>
    <name evidence="2" type="ORF">X975_19937</name>
</gene>
<proteinExistence type="predicted"/>
<evidence type="ECO:0000256" key="1">
    <source>
        <dbReference type="SAM" id="Phobius"/>
    </source>
</evidence>
<keyword evidence="1" id="KW-0812">Transmembrane</keyword>
<sequence length="50" mass="6079">MLFIIKAIKTSQEKFESITYFIQILSTFFYYFNFYSNIIMLTSMRSYPPT</sequence>